<evidence type="ECO:0000256" key="3">
    <source>
        <dbReference type="SAM" id="MobiDB-lite"/>
    </source>
</evidence>
<feature type="compositionally biased region" description="Basic residues" evidence="3">
    <location>
        <begin position="226"/>
        <end position="237"/>
    </location>
</feature>
<proteinExistence type="predicted"/>
<feature type="non-terminal residue" evidence="5">
    <location>
        <position position="1"/>
    </location>
</feature>
<evidence type="ECO:0000313" key="5">
    <source>
        <dbReference type="EMBL" id="KAG7528434.1"/>
    </source>
</evidence>
<gene>
    <name evidence="5" type="ORF">ISN45_Un144g000010</name>
</gene>
<evidence type="ECO:0000256" key="1">
    <source>
        <dbReference type="ARBA" id="ARBA00022670"/>
    </source>
</evidence>
<keyword evidence="6" id="KW-1185">Reference proteome</keyword>
<feature type="compositionally biased region" description="Acidic residues" evidence="3">
    <location>
        <begin position="82"/>
        <end position="93"/>
    </location>
</feature>
<feature type="region of interest" description="Disordered" evidence="3">
    <location>
        <begin position="75"/>
        <end position="96"/>
    </location>
</feature>
<dbReference type="InterPro" id="IPR003653">
    <property type="entry name" value="Peptidase_C48_C"/>
</dbReference>
<comment type="caution">
    <text evidence="5">The sequence shown here is derived from an EMBL/GenBank/DDBJ whole genome shotgun (WGS) entry which is preliminary data.</text>
</comment>
<sequence length="467" mass="54069">ILGIYRSSRIPLDYAKRVLDAEAFERFPWGRLGFKELIESIKVLKYDRTSYAIHGCPHVLNIWAFESIPHHGKSYGNKVPDDGDGNEDEDEPEPVPLLQWNGGRPRICLDNFFATEKLRKRKIKVQHLVVRPIEEIYLVWPGENDVYEEGVGDNKLVDNFLHDIMNGGLKESGFNDDPEIEKKSRKRKKTVDSEDDFVDHLRREKQRQRHEKQTSQDGFPISVVVRKAKGKGKRKEGSKKTRTTECVDPTKTSKKLVLEEVSGSRSPLVKDPKSYDPFERVTPEKMDKLESFIDHDLENPIDFTNSSAMFYLKIKTPKEQWPVGEPEYGWLTDVQLAPIMQMLWKRSMQTVYNGESPKNGKTYKKWVKDTYILYLTHNIGKDHWVAFEVNLAMRRIKVYDSICSCYSDGLLYLQDKNSSTKLSNKRLWRTFCRGFDEVPDSGCFIQMSDPRGNDTVGAEFISQKDPS</sequence>
<evidence type="ECO:0000259" key="4">
    <source>
        <dbReference type="Pfam" id="PF02902"/>
    </source>
</evidence>
<evidence type="ECO:0000256" key="2">
    <source>
        <dbReference type="ARBA" id="ARBA00022801"/>
    </source>
</evidence>
<dbReference type="AlphaFoldDB" id="A0A8T1X8Y6"/>
<dbReference type="GO" id="GO:0006508">
    <property type="term" value="P:proteolysis"/>
    <property type="evidence" value="ECO:0007669"/>
    <property type="project" value="UniProtKB-KW"/>
</dbReference>
<organism evidence="5 6">
    <name type="scientific">Arabidopsis thaliana x Arabidopsis arenosa</name>
    <dbReference type="NCBI Taxonomy" id="1240361"/>
    <lineage>
        <taxon>Eukaryota</taxon>
        <taxon>Viridiplantae</taxon>
        <taxon>Streptophyta</taxon>
        <taxon>Embryophyta</taxon>
        <taxon>Tracheophyta</taxon>
        <taxon>Spermatophyta</taxon>
        <taxon>Magnoliopsida</taxon>
        <taxon>eudicotyledons</taxon>
        <taxon>Gunneridae</taxon>
        <taxon>Pentapetalae</taxon>
        <taxon>rosids</taxon>
        <taxon>malvids</taxon>
        <taxon>Brassicales</taxon>
        <taxon>Brassicaceae</taxon>
        <taxon>Camelineae</taxon>
        <taxon>Arabidopsis</taxon>
    </lineage>
</organism>
<dbReference type="GO" id="GO:0008234">
    <property type="term" value="F:cysteine-type peptidase activity"/>
    <property type="evidence" value="ECO:0007669"/>
    <property type="project" value="InterPro"/>
</dbReference>
<reference evidence="5 6" key="1">
    <citation type="submission" date="2020-12" db="EMBL/GenBank/DDBJ databases">
        <title>Concerted genomic and epigenomic changes stabilize Arabidopsis allopolyploids.</title>
        <authorList>
            <person name="Chen Z."/>
        </authorList>
    </citation>
    <scope>NUCLEOTIDE SEQUENCE [LARGE SCALE GENOMIC DNA]</scope>
    <source>
        <strain evidence="5">Allo738</strain>
        <tissue evidence="5">Leaf</tissue>
    </source>
</reference>
<feature type="region of interest" description="Disordered" evidence="3">
    <location>
        <begin position="167"/>
        <end position="248"/>
    </location>
</feature>
<dbReference type="PANTHER" id="PTHR48449:SF1">
    <property type="entry name" value="DUF1985 DOMAIN-CONTAINING PROTEIN"/>
    <property type="match status" value="1"/>
</dbReference>
<dbReference type="Pfam" id="PF02902">
    <property type="entry name" value="Peptidase_C48"/>
    <property type="match status" value="1"/>
</dbReference>
<dbReference type="PANTHER" id="PTHR48449">
    <property type="entry name" value="DUF1985 DOMAIN-CONTAINING PROTEIN"/>
    <property type="match status" value="1"/>
</dbReference>
<dbReference type="EMBL" id="JAEFBK010000144">
    <property type="protein sequence ID" value="KAG7528434.1"/>
    <property type="molecule type" value="Genomic_DNA"/>
</dbReference>
<feature type="domain" description="Ubiquitin-like protease family profile" evidence="4">
    <location>
        <begin position="344"/>
        <end position="425"/>
    </location>
</feature>
<accession>A0A8T1X8Y6</accession>
<name>A0A8T1X8Y6_9BRAS</name>
<dbReference type="Proteomes" id="UP000694240">
    <property type="component" value="Unassembled WGS sequence"/>
</dbReference>
<protein>
    <recommendedName>
        <fullName evidence="4">Ubiquitin-like protease family profile domain-containing protein</fullName>
    </recommendedName>
</protein>
<keyword evidence="2" id="KW-0378">Hydrolase</keyword>
<keyword evidence="1" id="KW-0645">Protease</keyword>
<evidence type="ECO:0000313" key="6">
    <source>
        <dbReference type="Proteomes" id="UP000694240"/>
    </source>
</evidence>